<comment type="caution">
    <text evidence="2">The sequence shown here is derived from an EMBL/GenBank/DDBJ whole genome shotgun (WGS) entry which is preliminary data.</text>
</comment>
<keyword evidence="1" id="KW-0472">Membrane</keyword>
<keyword evidence="1" id="KW-1133">Transmembrane helix</keyword>
<protein>
    <recommendedName>
        <fullName evidence="4">DUF1433 domain-containing protein</fullName>
    </recommendedName>
</protein>
<gene>
    <name evidence="2" type="ORF">QM524_24980</name>
</gene>
<sequence length="117" mass="13561">MERKIIKGIIILIVISFIFSMVISSYIDSTTPKVLKGLVDQMKKDKDLMNSIGGDFGTFEYHYNTIEFEETDSLHFEGTIDGNSKTLYFKGFAKKLKRSGKSNDYDWKIVRFQRTIK</sequence>
<evidence type="ECO:0000256" key="1">
    <source>
        <dbReference type="SAM" id="Phobius"/>
    </source>
</evidence>
<evidence type="ECO:0000313" key="3">
    <source>
        <dbReference type="Proteomes" id="UP001236507"/>
    </source>
</evidence>
<feature type="transmembrane region" description="Helical" evidence="1">
    <location>
        <begin position="9"/>
        <end position="27"/>
    </location>
</feature>
<dbReference type="RefSeq" id="WP_283346746.1">
    <property type="nucleotide sequence ID" value="NZ_JASHIF010000031.1"/>
</dbReference>
<proteinExistence type="predicted"/>
<evidence type="ECO:0000313" key="2">
    <source>
        <dbReference type="EMBL" id="MDI9862503.1"/>
    </source>
</evidence>
<organism evidence="2 3">
    <name type="scientific">Flectobacillus roseus</name>
    <dbReference type="NCBI Taxonomy" id="502259"/>
    <lineage>
        <taxon>Bacteria</taxon>
        <taxon>Pseudomonadati</taxon>
        <taxon>Bacteroidota</taxon>
        <taxon>Cytophagia</taxon>
        <taxon>Cytophagales</taxon>
        <taxon>Flectobacillaceae</taxon>
        <taxon>Flectobacillus</taxon>
    </lineage>
</organism>
<accession>A0ABT6YFX2</accession>
<dbReference type="EMBL" id="JASHIF010000031">
    <property type="protein sequence ID" value="MDI9862503.1"/>
    <property type="molecule type" value="Genomic_DNA"/>
</dbReference>
<reference evidence="2 3" key="1">
    <citation type="submission" date="2023-05" db="EMBL/GenBank/DDBJ databases">
        <title>Novel species of genus Flectobacillus isolated from stream in China.</title>
        <authorList>
            <person name="Lu H."/>
        </authorList>
    </citation>
    <scope>NUCLEOTIDE SEQUENCE [LARGE SCALE GENOMIC DNA]</scope>
    <source>
        <strain evidence="2 3">KCTC 42575</strain>
    </source>
</reference>
<keyword evidence="1" id="KW-0812">Transmembrane</keyword>
<dbReference type="Proteomes" id="UP001236507">
    <property type="component" value="Unassembled WGS sequence"/>
</dbReference>
<name>A0ABT6YFX2_9BACT</name>
<evidence type="ECO:0008006" key="4">
    <source>
        <dbReference type="Google" id="ProtNLM"/>
    </source>
</evidence>
<keyword evidence="3" id="KW-1185">Reference proteome</keyword>